<dbReference type="Gene3D" id="3.50.50.60">
    <property type="entry name" value="FAD/NAD(P)-binding domain"/>
    <property type="match status" value="1"/>
</dbReference>
<dbReference type="InterPro" id="IPR050703">
    <property type="entry name" value="Flavin_MAO"/>
</dbReference>
<dbReference type="EMBL" id="CP029463">
    <property type="protein sequence ID" value="AWM13868.1"/>
    <property type="molecule type" value="Genomic_DNA"/>
</dbReference>
<keyword evidence="2" id="KW-1185">Reference proteome</keyword>
<dbReference type="Proteomes" id="UP000245429">
    <property type="component" value="Chromosome"/>
</dbReference>
<reference evidence="1 2" key="1">
    <citation type="submission" date="2018-05" db="EMBL/GenBank/DDBJ databases">
        <title>Flavobacterium sp. MEBiC07310.</title>
        <authorList>
            <person name="Baek K."/>
        </authorList>
    </citation>
    <scope>NUCLEOTIDE SEQUENCE [LARGE SCALE GENOMIC DNA]</scope>
    <source>
        <strain evidence="1 2">MEBiC07310</strain>
    </source>
</reference>
<proteinExistence type="predicted"/>
<dbReference type="SUPFAM" id="SSF51905">
    <property type="entry name" value="FAD/NAD(P)-binding domain"/>
    <property type="match status" value="1"/>
</dbReference>
<sequence>MKSGVNYKITRRTFFKTVAFLGVLSAAVTSCKEKIVSFYFKKTMTNYNLGHRLWLKDFPEVTEVSHIKYVIIGGGISGLSAARQFVKKGIQDFMLFELEDHLGGNSSNGENQYSKYPLGAHYLPIPNKEDKELLQFLEEEKIIVGYENNQPVFDEEQLSFSPQERLFYKNTWVEGLIPKIGISKQDQQDIERFFVKVEAFKKAKDEKGNYWFDIPLKKASRNGDVLAFDKITMKEWLQKELLTSKVLFQYIDYCCRDDYGLGAEHISAWAGIHYFAGRKHDFIGYEDNVLTWPEGNARLTSLLKKYVEKKHLTKHVVYNVQLQDDKVELNLFDAEKNSSKKVIAEKVIVATPQYVNQYLFQDRKQITKSFKYAPWVLTTLTVNHLFDNNSYPLSWDNVIYGAKGLGYIYNQQQSLGQVQPKKVITYYLSLAEEDTLKSRKKLREKNQEYWKSYILNDLKVAHPTIEENIQEIHLHYIGHGMISPVPDFIFGNDKQKAAQSIAHKIFFAHSDLSGISIFEEAFHQGIDAVNTILHDTTLDS</sequence>
<protein>
    <submittedName>
        <fullName evidence="1">Twin-arginine translocation pathway signal protein</fullName>
    </submittedName>
</protein>
<organism evidence="1 2">
    <name type="scientific">Flavobacterium sediminis</name>
    <dbReference type="NCBI Taxonomy" id="2201181"/>
    <lineage>
        <taxon>Bacteria</taxon>
        <taxon>Pseudomonadati</taxon>
        <taxon>Bacteroidota</taxon>
        <taxon>Flavobacteriia</taxon>
        <taxon>Flavobacteriales</taxon>
        <taxon>Flavobacteriaceae</taxon>
        <taxon>Flavobacterium</taxon>
    </lineage>
</organism>
<accession>A0A2U8QUM1</accession>
<gene>
    <name evidence="1" type="ORF">DI487_08345</name>
</gene>
<dbReference type="PROSITE" id="PS51257">
    <property type="entry name" value="PROKAR_LIPOPROTEIN"/>
    <property type="match status" value="1"/>
</dbReference>
<dbReference type="Pfam" id="PF13450">
    <property type="entry name" value="NAD_binding_8"/>
    <property type="match status" value="1"/>
</dbReference>
<dbReference type="KEGG" id="fse:DI487_08345"/>
<dbReference type="PANTHER" id="PTHR43563">
    <property type="entry name" value="AMINE OXIDASE"/>
    <property type="match status" value="1"/>
</dbReference>
<evidence type="ECO:0000313" key="1">
    <source>
        <dbReference type="EMBL" id="AWM13868.1"/>
    </source>
</evidence>
<dbReference type="AlphaFoldDB" id="A0A2U8QUM1"/>
<name>A0A2U8QUM1_9FLAO</name>
<dbReference type="InterPro" id="IPR036188">
    <property type="entry name" value="FAD/NAD-bd_sf"/>
</dbReference>
<dbReference type="GO" id="GO:0016491">
    <property type="term" value="F:oxidoreductase activity"/>
    <property type="evidence" value="ECO:0007669"/>
    <property type="project" value="UniProtKB-ARBA"/>
</dbReference>
<dbReference type="OrthoDB" id="127573at2"/>
<evidence type="ECO:0000313" key="2">
    <source>
        <dbReference type="Proteomes" id="UP000245429"/>
    </source>
</evidence>
<dbReference type="PANTHER" id="PTHR43563:SF1">
    <property type="entry name" value="AMINE OXIDASE [FLAVIN-CONTAINING] B"/>
    <property type="match status" value="1"/>
</dbReference>